<evidence type="ECO:0000256" key="3">
    <source>
        <dbReference type="ARBA" id="ARBA00022946"/>
    </source>
</evidence>
<name>A0A1B6GNN5_9HEMI</name>
<keyword evidence="2" id="KW-0276">Fatty acid metabolism</keyword>
<dbReference type="GO" id="GO:0016836">
    <property type="term" value="F:hydro-lyase activity"/>
    <property type="evidence" value="ECO:0007669"/>
    <property type="project" value="TreeGrafter"/>
</dbReference>
<evidence type="ECO:0000256" key="4">
    <source>
        <dbReference type="ARBA" id="ARBA00023098"/>
    </source>
</evidence>
<reference evidence="8" key="1">
    <citation type="submission" date="2015-11" db="EMBL/GenBank/DDBJ databases">
        <title>De novo transcriptome assembly of four potential Pierce s Disease insect vectors from Arizona vineyards.</title>
        <authorList>
            <person name="Tassone E.E."/>
        </authorList>
    </citation>
    <scope>NUCLEOTIDE SEQUENCE</scope>
</reference>
<evidence type="ECO:0000256" key="1">
    <source>
        <dbReference type="ARBA" id="ARBA00004173"/>
    </source>
</evidence>
<keyword evidence="5" id="KW-0496">Mitochondrion</keyword>
<dbReference type="InterPro" id="IPR052377">
    <property type="entry name" value="Mitochondrial_ECH-domain"/>
</dbReference>
<evidence type="ECO:0000256" key="6">
    <source>
        <dbReference type="ARBA" id="ARBA00037410"/>
    </source>
</evidence>
<dbReference type="GO" id="GO:0006631">
    <property type="term" value="P:fatty acid metabolic process"/>
    <property type="evidence" value="ECO:0007669"/>
    <property type="project" value="UniProtKB-KW"/>
</dbReference>
<dbReference type="Pfam" id="PF00378">
    <property type="entry name" value="ECH_1"/>
    <property type="match status" value="1"/>
</dbReference>
<dbReference type="InterPro" id="IPR014748">
    <property type="entry name" value="Enoyl-CoA_hydra_C"/>
</dbReference>
<accession>A0A1B6GNN5</accession>
<dbReference type="CDD" id="cd06558">
    <property type="entry name" value="crotonase-like"/>
    <property type="match status" value="1"/>
</dbReference>
<sequence length="301" mass="32731">TTVTNSDFVIVINQLDRSNMLRCWRTVLPALSYSTATSGGTTRMVQEKGVRTITLCDAKTRNSLSLSTINAIINHMTLNNEDPGLRCIVLRAEGPVFSSGHNLKEFDSTKKGTEEQREVFAACTRLMLQVVEAPVPVVAVVNGLAAAAGCQLVAQCDIALCTPNSTFSTPGASFGLFCSTPGIAVARTVNRKMALRMLLTGLPITAEEAHLAGLVSKVVPAESLDNELKVITDAIESKSRAVISLGKKFFYQQIERDLHTAYQLGEETMVKNLSLRDGQEGIKSFIEKRKPTWEHSSINKS</sequence>
<dbReference type="Gene3D" id="1.10.12.10">
    <property type="entry name" value="Lyase 2-enoyl-coa Hydratase, Chain A, domain 2"/>
    <property type="match status" value="1"/>
</dbReference>
<dbReference type="PANTHER" id="PTHR43602:SF1">
    <property type="entry name" value="ENOYL-COA HYDRATASE DOMAIN-CONTAINING PROTEIN 3, MITOCHONDRIAL"/>
    <property type="match status" value="1"/>
</dbReference>
<dbReference type="PANTHER" id="PTHR43602">
    <property type="match status" value="1"/>
</dbReference>
<feature type="non-terminal residue" evidence="8">
    <location>
        <position position="1"/>
    </location>
</feature>
<gene>
    <name evidence="8" type="ORF">g.7719</name>
</gene>
<comment type="function">
    <text evidence="6">May play a role in fatty acid biosynthesis and insulin sensitivity.</text>
</comment>
<dbReference type="SUPFAM" id="SSF52096">
    <property type="entry name" value="ClpP/crotonase"/>
    <property type="match status" value="1"/>
</dbReference>
<dbReference type="EMBL" id="GECZ01005732">
    <property type="protein sequence ID" value="JAS64037.1"/>
    <property type="molecule type" value="Transcribed_RNA"/>
</dbReference>
<protein>
    <recommendedName>
        <fullName evidence="7">Enoyl-CoA hydratase domain-containing protein 3, mitochondrial</fullName>
    </recommendedName>
</protein>
<dbReference type="Gene3D" id="3.90.226.10">
    <property type="entry name" value="2-enoyl-CoA Hydratase, Chain A, domain 1"/>
    <property type="match status" value="1"/>
</dbReference>
<dbReference type="AlphaFoldDB" id="A0A1B6GNN5"/>
<keyword evidence="3" id="KW-0809">Transit peptide</keyword>
<evidence type="ECO:0000256" key="5">
    <source>
        <dbReference type="ARBA" id="ARBA00023128"/>
    </source>
</evidence>
<evidence type="ECO:0000313" key="8">
    <source>
        <dbReference type="EMBL" id="JAS64037.1"/>
    </source>
</evidence>
<dbReference type="InterPro" id="IPR001753">
    <property type="entry name" value="Enoyl-CoA_hydra/iso"/>
</dbReference>
<evidence type="ECO:0000256" key="7">
    <source>
        <dbReference type="ARBA" id="ARBA00040545"/>
    </source>
</evidence>
<dbReference type="InterPro" id="IPR029045">
    <property type="entry name" value="ClpP/crotonase-like_dom_sf"/>
</dbReference>
<dbReference type="GO" id="GO:0005739">
    <property type="term" value="C:mitochondrion"/>
    <property type="evidence" value="ECO:0007669"/>
    <property type="project" value="UniProtKB-SubCell"/>
</dbReference>
<proteinExistence type="predicted"/>
<comment type="subcellular location">
    <subcellularLocation>
        <location evidence="1">Mitochondrion</location>
    </subcellularLocation>
</comment>
<organism evidence="8">
    <name type="scientific">Cuerna arida</name>
    <dbReference type="NCBI Taxonomy" id="1464854"/>
    <lineage>
        <taxon>Eukaryota</taxon>
        <taxon>Metazoa</taxon>
        <taxon>Ecdysozoa</taxon>
        <taxon>Arthropoda</taxon>
        <taxon>Hexapoda</taxon>
        <taxon>Insecta</taxon>
        <taxon>Pterygota</taxon>
        <taxon>Neoptera</taxon>
        <taxon>Paraneoptera</taxon>
        <taxon>Hemiptera</taxon>
        <taxon>Auchenorrhyncha</taxon>
        <taxon>Membracoidea</taxon>
        <taxon>Cicadellidae</taxon>
        <taxon>Cicadellinae</taxon>
        <taxon>Proconiini</taxon>
        <taxon>Cuerna</taxon>
    </lineage>
</organism>
<evidence type="ECO:0000256" key="2">
    <source>
        <dbReference type="ARBA" id="ARBA00022832"/>
    </source>
</evidence>
<keyword evidence="4" id="KW-0443">Lipid metabolism</keyword>